<dbReference type="EMBL" id="JAVDWU010000001">
    <property type="protein sequence ID" value="MDR7148162.1"/>
    <property type="molecule type" value="Genomic_DNA"/>
</dbReference>
<dbReference type="SUPFAM" id="SSF52833">
    <property type="entry name" value="Thioredoxin-like"/>
    <property type="match status" value="1"/>
</dbReference>
<dbReference type="Proteomes" id="UP001265700">
    <property type="component" value="Unassembled WGS sequence"/>
</dbReference>
<dbReference type="CDD" id="cd02966">
    <property type="entry name" value="TlpA_like_family"/>
    <property type="match status" value="1"/>
</dbReference>
<organism evidence="3 4">
    <name type="scientific">Hydrogenophaga palleronii</name>
    <dbReference type="NCBI Taxonomy" id="65655"/>
    <lineage>
        <taxon>Bacteria</taxon>
        <taxon>Pseudomonadati</taxon>
        <taxon>Pseudomonadota</taxon>
        <taxon>Betaproteobacteria</taxon>
        <taxon>Burkholderiales</taxon>
        <taxon>Comamonadaceae</taxon>
        <taxon>Hydrogenophaga</taxon>
    </lineage>
</organism>
<evidence type="ECO:0000259" key="2">
    <source>
        <dbReference type="PROSITE" id="PS51352"/>
    </source>
</evidence>
<dbReference type="InterPro" id="IPR000866">
    <property type="entry name" value="AhpC/TSA"/>
</dbReference>
<feature type="domain" description="Thioredoxin" evidence="2">
    <location>
        <begin position="38"/>
        <end position="182"/>
    </location>
</feature>
<keyword evidence="1" id="KW-0732">Signal</keyword>
<sequence>MPLAPLTTERRLALPSRRRLLAFLPACALALPGLLRAATPGTSEPPELEGTASNGQRIRLDALRGQVVLVFYWSTGCAVCRDTMRELRANLAGWKDQPFTLLGVNMDANIQDFLTYEKLVAQTVPGSPHFVSVSALGPGFRDTMGRPEQLPGGCLIDKQGRLVERYAGRIAPATWDRIADLL</sequence>
<dbReference type="InterPro" id="IPR013766">
    <property type="entry name" value="Thioredoxin_domain"/>
</dbReference>
<comment type="caution">
    <text evidence="3">The sequence shown here is derived from an EMBL/GenBank/DDBJ whole genome shotgun (WGS) entry which is preliminary data.</text>
</comment>
<dbReference type="GO" id="GO:0016853">
    <property type="term" value="F:isomerase activity"/>
    <property type="evidence" value="ECO:0007669"/>
    <property type="project" value="UniProtKB-KW"/>
</dbReference>
<evidence type="ECO:0000313" key="4">
    <source>
        <dbReference type="Proteomes" id="UP001265700"/>
    </source>
</evidence>
<keyword evidence="3" id="KW-0413">Isomerase</keyword>
<accession>A0ABU1WGE9</accession>
<feature type="signal peptide" evidence="1">
    <location>
        <begin position="1"/>
        <end position="37"/>
    </location>
</feature>
<dbReference type="Gene3D" id="3.40.30.10">
    <property type="entry name" value="Glutaredoxin"/>
    <property type="match status" value="1"/>
</dbReference>
<proteinExistence type="predicted"/>
<keyword evidence="4" id="KW-1185">Reference proteome</keyword>
<reference evidence="3 4" key="1">
    <citation type="submission" date="2023-07" db="EMBL/GenBank/DDBJ databases">
        <title>Sorghum-associated microbial communities from plants grown in Nebraska, USA.</title>
        <authorList>
            <person name="Schachtman D."/>
        </authorList>
    </citation>
    <scope>NUCLEOTIDE SEQUENCE [LARGE SCALE GENOMIC DNA]</scope>
    <source>
        <strain evidence="3 4">4249</strain>
    </source>
</reference>
<dbReference type="PROSITE" id="PS51352">
    <property type="entry name" value="THIOREDOXIN_2"/>
    <property type="match status" value="1"/>
</dbReference>
<gene>
    <name evidence="3" type="ORF">J2W49_000090</name>
</gene>
<evidence type="ECO:0000256" key="1">
    <source>
        <dbReference type="SAM" id="SignalP"/>
    </source>
</evidence>
<evidence type="ECO:0000313" key="3">
    <source>
        <dbReference type="EMBL" id="MDR7148162.1"/>
    </source>
</evidence>
<protein>
    <submittedName>
        <fullName evidence="3">Thiol-disulfide isomerase/thioredoxin</fullName>
    </submittedName>
</protein>
<dbReference type="InterPro" id="IPR036249">
    <property type="entry name" value="Thioredoxin-like_sf"/>
</dbReference>
<feature type="chain" id="PRO_5046117614" evidence="1">
    <location>
        <begin position="38"/>
        <end position="182"/>
    </location>
</feature>
<name>A0ABU1WGE9_9BURK</name>
<dbReference type="Pfam" id="PF00578">
    <property type="entry name" value="AhpC-TSA"/>
    <property type="match status" value="1"/>
</dbReference>
<dbReference type="RefSeq" id="WP_310310417.1">
    <property type="nucleotide sequence ID" value="NZ_JAVDWU010000001.1"/>
</dbReference>